<dbReference type="EMBL" id="UINC01000558">
    <property type="protein sequence ID" value="SUZ57455.1"/>
    <property type="molecule type" value="Genomic_DNA"/>
</dbReference>
<dbReference type="InterPro" id="IPR023509">
    <property type="entry name" value="DTD-like_sf"/>
</dbReference>
<evidence type="ECO:0008006" key="2">
    <source>
        <dbReference type="Google" id="ProtNLM"/>
    </source>
</evidence>
<proteinExistence type="predicted"/>
<name>A0A381NS82_9ZZZZ</name>
<evidence type="ECO:0000313" key="1">
    <source>
        <dbReference type="EMBL" id="SUZ57455.1"/>
    </source>
</evidence>
<accession>A0A381NS82</accession>
<feature type="non-terminal residue" evidence="1">
    <location>
        <position position="49"/>
    </location>
</feature>
<reference evidence="1" key="1">
    <citation type="submission" date="2018-05" db="EMBL/GenBank/DDBJ databases">
        <authorList>
            <person name="Lanie J.A."/>
            <person name="Ng W.-L."/>
            <person name="Kazmierczak K.M."/>
            <person name="Andrzejewski T.M."/>
            <person name="Davidsen T.M."/>
            <person name="Wayne K.J."/>
            <person name="Tettelin H."/>
            <person name="Glass J.I."/>
            <person name="Rusch D."/>
            <person name="Podicherti R."/>
            <person name="Tsui H.-C.T."/>
            <person name="Winkler M.E."/>
        </authorList>
    </citation>
    <scope>NUCLEOTIDE SEQUENCE</scope>
</reference>
<dbReference type="SUPFAM" id="SSF69500">
    <property type="entry name" value="DTD-like"/>
    <property type="match status" value="1"/>
</dbReference>
<dbReference type="InterPro" id="IPR003732">
    <property type="entry name" value="Daa-tRNA_deacyls_DTD"/>
</dbReference>
<dbReference type="GO" id="GO:0005737">
    <property type="term" value="C:cytoplasm"/>
    <property type="evidence" value="ECO:0007669"/>
    <property type="project" value="InterPro"/>
</dbReference>
<protein>
    <recommendedName>
        <fullName evidence="2">D-tyrosyl-tRNA(Tyr) deacylase</fullName>
    </recommendedName>
</protein>
<dbReference type="GO" id="GO:0051499">
    <property type="term" value="F:D-aminoacyl-tRNA deacylase activity"/>
    <property type="evidence" value="ECO:0007669"/>
    <property type="project" value="InterPro"/>
</dbReference>
<sequence>MKIILQRVTRASVVIKGERIAAISKGLLILFGVEKHDDEEKVIFLAEKT</sequence>
<dbReference type="Gene3D" id="3.50.80.10">
    <property type="entry name" value="D-tyrosyl-tRNA(Tyr) deacylase"/>
    <property type="match status" value="1"/>
</dbReference>
<gene>
    <name evidence="1" type="ORF">METZ01_LOCUS10309</name>
</gene>
<dbReference type="Pfam" id="PF02580">
    <property type="entry name" value="Tyr_Deacylase"/>
    <property type="match status" value="1"/>
</dbReference>
<dbReference type="AlphaFoldDB" id="A0A381NS82"/>
<organism evidence="1">
    <name type="scientific">marine metagenome</name>
    <dbReference type="NCBI Taxonomy" id="408172"/>
    <lineage>
        <taxon>unclassified sequences</taxon>
        <taxon>metagenomes</taxon>
        <taxon>ecological metagenomes</taxon>
    </lineage>
</organism>